<keyword evidence="1" id="KW-1133">Transmembrane helix</keyword>
<reference evidence="2" key="1">
    <citation type="submission" date="2020-05" db="EMBL/GenBank/DDBJ databases">
        <authorList>
            <person name="Shadrin A.M."/>
            <person name="Buzikov R.M."/>
            <person name="Piligrimova E.G."/>
        </authorList>
    </citation>
    <scope>NUCLEOTIDE SEQUENCE</scope>
    <source>
        <strain evidence="2">FS86</strain>
        <plasmid evidence="2">unnamed</plasmid>
    </source>
</reference>
<keyword evidence="1" id="KW-0812">Transmembrane</keyword>
<name>A0A7D5G582_ENTFC</name>
<keyword evidence="2" id="KW-0614">Plasmid</keyword>
<geneLocation type="plasmid" evidence="2">
    <name>unnamed</name>
</geneLocation>
<organism evidence="2">
    <name type="scientific">Enterococcus faecium</name>
    <name type="common">Streptococcus faecium</name>
    <dbReference type="NCBI Taxonomy" id="1352"/>
    <lineage>
        <taxon>Bacteria</taxon>
        <taxon>Bacillati</taxon>
        <taxon>Bacillota</taxon>
        <taxon>Bacilli</taxon>
        <taxon>Lactobacillales</taxon>
        <taxon>Enterococcaceae</taxon>
        <taxon>Enterococcus</taxon>
    </lineage>
</organism>
<proteinExistence type="predicted"/>
<evidence type="ECO:0000313" key="2">
    <source>
        <dbReference type="EMBL" id="QLG04474.1"/>
    </source>
</evidence>
<dbReference type="EMBL" id="MT501398">
    <property type="protein sequence ID" value="QLG04474.1"/>
    <property type="molecule type" value="Genomic_DNA"/>
</dbReference>
<feature type="transmembrane region" description="Helical" evidence="1">
    <location>
        <begin position="51"/>
        <end position="71"/>
    </location>
</feature>
<feature type="transmembrane region" description="Helical" evidence="1">
    <location>
        <begin position="20"/>
        <end position="39"/>
    </location>
</feature>
<accession>A0A7D5G582</accession>
<sequence length="73" mass="8906">MIAFPLKINHTKNNIILNTTIKYIANITFWEFSFIIFIIKINTIKKTIKNILQRINIIKFLFLIFNLLYHWHK</sequence>
<dbReference type="AlphaFoldDB" id="A0A7D5G582"/>
<keyword evidence="1" id="KW-0472">Membrane</keyword>
<evidence type="ECO:0000256" key="1">
    <source>
        <dbReference type="SAM" id="Phobius"/>
    </source>
</evidence>
<protein>
    <submittedName>
        <fullName evidence="2">Uncharacterized protein</fullName>
    </submittedName>
</protein>